<keyword evidence="3" id="KW-1185">Reference proteome</keyword>
<gene>
    <name evidence="2" type="ORF">NCTC13652_02475</name>
</gene>
<evidence type="ECO:0000256" key="1">
    <source>
        <dbReference type="SAM" id="MobiDB-lite"/>
    </source>
</evidence>
<feature type="compositionally biased region" description="Acidic residues" evidence="1">
    <location>
        <begin position="51"/>
        <end position="60"/>
    </location>
</feature>
<feature type="compositionally biased region" description="Acidic residues" evidence="1">
    <location>
        <begin position="34"/>
        <end position="43"/>
    </location>
</feature>
<reference evidence="2 3" key="1">
    <citation type="submission" date="2018-12" db="EMBL/GenBank/DDBJ databases">
        <authorList>
            <consortium name="Pathogen Informatics"/>
        </authorList>
    </citation>
    <scope>NUCLEOTIDE SEQUENCE [LARGE SCALE GENOMIC DNA]</scope>
    <source>
        <strain evidence="2 3">NCTC13652</strain>
    </source>
</reference>
<organism evidence="2 3">
    <name type="scientific">Acidipropionibacterium jensenii</name>
    <dbReference type="NCBI Taxonomy" id="1749"/>
    <lineage>
        <taxon>Bacteria</taxon>
        <taxon>Bacillati</taxon>
        <taxon>Actinomycetota</taxon>
        <taxon>Actinomycetes</taxon>
        <taxon>Propionibacteriales</taxon>
        <taxon>Propionibacteriaceae</taxon>
        <taxon>Acidipropionibacterium</taxon>
    </lineage>
</organism>
<feature type="region of interest" description="Disordered" evidence="1">
    <location>
        <begin position="33"/>
        <end position="60"/>
    </location>
</feature>
<accession>A0A3S4VL13</accession>
<dbReference type="InterPro" id="IPR018561">
    <property type="entry name" value="AosR"/>
</dbReference>
<evidence type="ECO:0000313" key="2">
    <source>
        <dbReference type="EMBL" id="VEI04250.1"/>
    </source>
</evidence>
<evidence type="ECO:0000313" key="3">
    <source>
        <dbReference type="Proteomes" id="UP000277858"/>
    </source>
</evidence>
<dbReference type="Proteomes" id="UP000277858">
    <property type="component" value="Chromosome"/>
</dbReference>
<sequence>MKMSTGQPPWSLELEPEETWLLGILLDVYQPLVDPDDEVDSDGEADRTEDLDGPEDGDADDDCFDFWESDLSPTVIDRDHEDPALRRLFPDAYPDDALASAEFRRFTLAGQRRERLDDIAFLRRALDALDEGPLIVQESQIDQWLRVANALRLVLASRLGIVDETTADQAERTAEQDPSDIVHPAYEWLGVLIEILIEVSWGQD</sequence>
<proteinExistence type="predicted"/>
<dbReference type="EMBL" id="LR134473">
    <property type="protein sequence ID" value="VEI04250.1"/>
    <property type="molecule type" value="Genomic_DNA"/>
</dbReference>
<dbReference type="Pfam" id="PF09438">
    <property type="entry name" value="DUF2017"/>
    <property type="match status" value="1"/>
</dbReference>
<dbReference type="AlphaFoldDB" id="A0A3S4VL13"/>
<protein>
    <submittedName>
        <fullName evidence="2">Domain of uncharacterized function (DUF2017)</fullName>
    </submittedName>
</protein>
<name>A0A3S4VL13_9ACTN</name>
<dbReference type="STRING" id="1122997.GCA_000425285_01283"/>